<feature type="chain" id="PRO_5033028283" description="Odorant-binding protein" evidence="2">
    <location>
        <begin position="21"/>
        <end position="284"/>
    </location>
</feature>
<reference evidence="3 4" key="1">
    <citation type="submission" date="2020-08" db="EMBL/GenBank/DDBJ databases">
        <title>Aphidius gifuensis genome sequencing and assembly.</title>
        <authorList>
            <person name="Du Z."/>
        </authorList>
    </citation>
    <scope>NUCLEOTIDE SEQUENCE [LARGE SCALE GENOMIC DNA]</scope>
    <source>
        <strain evidence="3">YNYX2018</strain>
        <tissue evidence="3">Adults</tissue>
    </source>
</reference>
<feature type="compositionally biased region" description="Basic and acidic residues" evidence="1">
    <location>
        <begin position="156"/>
        <end position="170"/>
    </location>
</feature>
<keyword evidence="4" id="KW-1185">Reference proteome</keyword>
<dbReference type="AlphaFoldDB" id="A0A834XS83"/>
<feature type="signal peptide" evidence="2">
    <location>
        <begin position="1"/>
        <end position="20"/>
    </location>
</feature>
<dbReference type="Proteomes" id="UP000639338">
    <property type="component" value="Unassembled WGS sequence"/>
</dbReference>
<proteinExistence type="predicted"/>
<protein>
    <recommendedName>
        <fullName evidence="5">Odorant-binding protein</fullName>
    </recommendedName>
</protein>
<dbReference type="OrthoDB" id="7546668at2759"/>
<feature type="region of interest" description="Disordered" evidence="1">
    <location>
        <begin position="152"/>
        <end position="203"/>
    </location>
</feature>
<name>A0A834XS83_APHGI</name>
<organism evidence="3 4">
    <name type="scientific">Aphidius gifuensis</name>
    <name type="common">Parasitoid wasp</name>
    <dbReference type="NCBI Taxonomy" id="684658"/>
    <lineage>
        <taxon>Eukaryota</taxon>
        <taxon>Metazoa</taxon>
        <taxon>Ecdysozoa</taxon>
        <taxon>Arthropoda</taxon>
        <taxon>Hexapoda</taxon>
        <taxon>Insecta</taxon>
        <taxon>Pterygota</taxon>
        <taxon>Neoptera</taxon>
        <taxon>Endopterygota</taxon>
        <taxon>Hymenoptera</taxon>
        <taxon>Apocrita</taxon>
        <taxon>Ichneumonoidea</taxon>
        <taxon>Braconidae</taxon>
        <taxon>Aphidiinae</taxon>
        <taxon>Aphidius</taxon>
    </lineage>
</organism>
<dbReference type="EMBL" id="JACMRX010000005">
    <property type="protein sequence ID" value="KAF7989836.1"/>
    <property type="molecule type" value="Genomic_DNA"/>
</dbReference>
<evidence type="ECO:0000313" key="4">
    <source>
        <dbReference type="Proteomes" id="UP000639338"/>
    </source>
</evidence>
<comment type="caution">
    <text evidence="3">The sequence shown here is derived from an EMBL/GenBank/DDBJ whole genome shotgun (WGS) entry which is preliminary data.</text>
</comment>
<sequence length="284" mass="31639">MESSIIVIIVLIYLTTLTFASNDIDQSLDNKNIANNEEQKVLLDCQHLDYRTYIKCLKRQKRHHAHGHWDHHNSTGGPKTCYEDCGVDLCTSTQCVHDCHTRCMKKTKETRIVQYETDCSDDNNGNCHSKKDDNYYQAPPNITTNIDVNNIIHNHMPNDRDSENNNKEGSKNYTDSRPPVNSPGYPGTPGFPGGPGLTPGPPGLSGLPGGYGLNIIPQIQLVPQLTFGLGLGPIGGCLTNLNWPCVQQPTAVDCSQCNNPFYRPRCEISCWNQGNYSQDSGRRY</sequence>
<evidence type="ECO:0000313" key="3">
    <source>
        <dbReference type="EMBL" id="KAF7989836.1"/>
    </source>
</evidence>
<evidence type="ECO:0008006" key="5">
    <source>
        <dbReference type="Google" id="ProtNLM"/>
    </source>
</evidence>
<gene>
    <name evidence="3" type="ORF">HCN44_008510</name>
</gene>
<evidence type="ECO:0000256" key="1">
    <source>
        <dbReference type="SAM" id="MobiDB-lite"/>
    </source>
</evidence>
<keyword evidence="2" id="KW-0732">Signal</keyword>
<accession>A0A834XS83</accession>
<evidence type="ECO:0000256" key="2">
    <source>
        <dbReference type="SAM" id="SignalP"/>
    </source>
</evidence>